<gene>
    <name evidence="1" type="ORF">PGAL8A_00464100</name>
</gene>
<dbReference type="AlphaFoldDB" id="A0A1J1H193"/>
<keyword evidence="2" id="KW-1185">Reference proteome</keyword>
<dbReference type="InterPro" id="IPR022086">
    <property type="entry name" value="IMCp"/>
</dbReference>
<comment type="caution">
    <text evidence="1">The sequence shown here is derived from an EMBL/GenBank/DDBJ whole genome shotgun (WGS) entry which is preliminary data.</text>
</comment>
<evidence type="ECO:0000313" key="1">
    <source>
        <dbReference type="EMBL" id="CRG97061.1"/>
    </source>
</evidence>
<dbReference type="OrthoDB" id="377983at2759"/>
<dbReference type="Pfam" id="PF12314">
    <property type="entry name" value="IMCp"/>
    <property type="match status" value="1"/>
</dbReference>
<dbReference type="EMBL" id="CVMV01000083">
    <property type="protein sequence ID" value="CRG97061.1"/>
    <property type="molecule type" value="Genomic_DNA"/>
</dbReference>
<evidence type="ECO:0000313" key="2">
    <source>
        <dbReference type="Proteomes" id="UP000220797"/>
    </source>
</evidence>
<proteinExistence type="predicted"/>
<accession>A0A1J1H193</accession>
<sequence length="643" mass="77836">MMHIEPLILDPIKQLKFVEKPKYFYKTSYINIPCIKYIEKKYVDLHENYIYKNFYVKKTIYVEKIKHIPKIVTKEKTIEIPKIIYKNKYVDKPIYVIKNKIIHKPVNMVIEKVIPVLEGKTRNEQKYLDEIEIKNLFLKIKDAKYITNNKNYNNVVIIACNILEALIKKICGKHYKEFFIYLKSCFKCYKNVLDSNNNHHNINGTLFLKGKNNESFLNIKREIEKYEEHDIFFNMEINKFINCISEENKSNLYNSFKGKIKNEKTPYIKNMNELRKKINLNNYSIDHNIDKENESKFPLISKNDKKKSSECPIFIPYKDFVDKKNKEIHLLEGKLHKNCNEIKTSELNKNFKIKNKKNFKHFYEKNYPDYNFESFNNDKNNNLILSKIKENVYNNKRILRNDVIMLNSCGKNRKQNNSNILEMNYKKKNIKEILYKKNSSESDIIIDDFIKNIRNNKLLHITKTKKNSIEKRKSRNEIFNINSSLNSNYYKRFDVKKFENDKIETFGNEKFIRNCNKSSKLLDYGKNTKENENILILLYKIINEFKINNDYEKNNKKTDEKKIIYICKTQNIINKYKKLFENYNNDIKNLHYYFKKNEIFLLKDILVYIIEIMNRIKYEYRGMEKQIEEQIYEIEETIRNRQI</sequence>
<dbReference type="RefSeq" id="XP_028529864.1">
    <property type="nucleotide sequence ID" value="XM_028673408.1"/>
</dbReference>
<dbReference type="Proteomes" id="UP000220797">
    <property type="component" value="Unassembled WGS sequence"/>
</dbReference>
<reference evidence="1" key="1">
    <citation type="submission" date="2015-04" db="EMBL/GenBank/DDBJ databases">
        <authorList>
            <consortium name="Pathogen Informatics"/>
        </authorList>
    </citation>
    <scope>NUCLEOTIDE SEQUENCE [LARGE SCALE GENOMIC DNA]</scope>
    <source>
        <strain evidence="1">8A</strain>
    </source>
</reference>
<dbReference type="VEuPathDB" id="PlasmoDB:PGAL8A_00464100"/>
<organism evidence="1 2">
    <name type="scientific">Plasmodium gallinaceum</name>
    <dbReference type="NCBI Taxonomy" id="5849"/>
    <lineage>
        <taxon>Eukaryota</taxon>
        <taxon>Sar</taxon>
        <taxon>Alveolata</taxon>
        <taxon>Apicomplexa</taxon>
        <taxon>Aconoidasida</taxon>
        <taxon>Haemosporida</taxon>
        <taxon>Plasmodiidae</taxon>
        <taxon>Plasmodium</taxon>
        <taxon>Plasmodium (Haemamoeba)</taxon>
    </lineage>
</organism>
<dbReference type="GeneID" id="39733174"/>
<protein>
    <submittedName>
        <fullName evidence="1">Uncharacterized protein</fullName>
    </submittedName>
</protein>
<dbReference type="OMA" id="MANTPNE"/>
<name>A0A1J1H193_PLAGA</name>